<evidence type="ECO:0000313" key="8">
    <source>
        <dbReference type="EMBL" id="UYQ64489.1"/>
    </source>
</evidence>
<evidence type="ECO:0000256" key="3">
    <source>
        <dbReference type="ARBA" id="ARBA00013194"/>
    </source>
</evidence>
<feature type="domain" description="PPIase FKBP-type" evidence="7">
    <location>
        <begin position="282"/>
        <end position="375"/>
    </location>
</feature>
<dbReference type="Gene3D" id="3.10.50.40">
    <property type="match status" value="2"/>
</dbReference>
<evidence type="ECO:0000256" key="1">
    <source>
        <dbReference type="ARBA" id="ARBA00000971"/>
    </source>
</evidence>
<comment type="similarity">
    <text evidence="2">Belongs to the FKBP-type PPIase family.</text>
</comment>
<gene>
    <name evidence="8" type="ORF">OGH68_25490</name>
</gene>
<evidence type="ECO:0000259" key="7">
    <source>
        <dbReference type="PROSITE" id="PS50059"/>
    </source>
</evidence>
<sequence length="375" mass="38395">MAISCPANPARLHVSPVCIGCKGSARAWVYVSLNLRTFMRRNATFLILAALLLSGCSSSGSSSVESGGGHRPLPAPTVSVSRQAVPAAVTTDTVLPIVSGEFGRKGTITIPKAEPSGKFVLTTALPGQGREARKNDIVIADYTAKTWKRGTTLPSTYDEGSAPTVFPVGQGAVIPALDRAVLGQRAGSRILVVAPPGAAYGTTGNAQLGVSGTDTVVFAVDITKVIGAKSTVPGQQQDVPEALPQVNADRSAVAIAVPDTTPPKSMVSKALINGSGPPVRAGQTVVFRHAAAVWGTNRGNEEATLFGSSWSQGPTPVVIGRGNLITGLDRALVGAKVGSRMLLVVPPGLAYGDQPQKGIPAKSTLVFVVDILAAA</sequence>
<comment type="catalytic activity">
    <reaction evidence="1 6">
        <text>[protein]-peptidylproline (omega=180) = [protein]-peptidylproline (omega=0)</text>
        <dbReference type="Rhea" id="RHEA:16237"/>
        <dbReference type="Rhea" id="RHEA-COMP:10747"/>
        <dbReference type="Rhea" id="RHEA-COMP:10748"/>
        <dbReference type="ChEBI" id="CHEBI:83833"/>
        <dbReference type="ChEBI" id="CHEBI:83834"/>
        <dbReference type="EC" id="5.2.1.8"/>
    </reaction>
</comment>
<keyword evidence="4 6" id="KW-0697">Rotamase</keyword>
<keyword evidence="9" id="KW-1185">Reference proteome</keyword>
<dbReference type="EC" id="5.2.1.8" evidence="3 6"/>
<accession>A0ABY6IEX6</accession>
<dbReference type="Proteomes" id="UP001163878">
    <property type="component" value="Chromosome"/>
</dbReference>
<keyword evidence="5 6" id="KW-0413">Isomerase</keyword>
<evidence type="ECO:0000256" key="5">
    <source>
        <dbReference type="ARBA" id="ARBA00023235"/>
    </source>
</evidence>
<dbReference type="Pfam" id="PF00254">
    <property type="entry name" value="FKBP_C"/>
    <property type="match status" value="2"/>
</dbReference>
<reference evidence="8" key="1">
    <citation type="submission" date="2022-10" db="EMBL/GenBank/DDBJ databases">
        <title>Cytochrome P450 Catalyzes Benzene Ring Formation in the Biosynthesis of Trialkyl-Substituted Aromatic Polyketides.</title>
        <authorList>
            <person name="Zhao E."/>
            <person name="Ge H."/>
        </authorList>
    </citation>
    <scope>NUCLEOTIDE SEQUENCE</scope>
    <source>
        <strain evidence="8">NA0869</strain>
    </source>
</reference>
<evidence type="ECO:0000256" key="2">
    <source>
        <dbReference type="ARBA" id="ARBA00006577"/>
    </source>
</evidence>
<dbReference type="EMBL" id="CP107567">
    <property type="protein sequence ID" value="UYQ64489.1"/>
    <property type="molecule type" value="Genomic_DNA"/>
</dbReference>
<protein>
    <recommendedName>
        <fullName evidence="3 6">peptidylprolyl isomerase</fullName>
        <ecNumber evidence="3 6">5.2.1.8</ecNumber>
    </recommendedName>
</protein>
<dbReference type="PANTHER" id="PTHR43811:SF19">
    <property type="entry name" value="39 KDA FK506-BINDING NUCLEAR PROTEIN"/>
    <property type="match status" value="1"/>
</dbReference>
<dbReference type="PANTHER" id="PTHR43811">
    <property type="entry name" value="FKBP-TYPE PEPTIDYL-PROLYL CIS-TRANS ISOMERASE FKPA"/>
    <property type="match status" value="1"/>
</dbReference>
<proteinExistence type="inferred from homology"/>
<name>A0ABY6IEX6_STRPE</name>
<feature type="domain" description="PPIase FKBP-type" evidence="7">
    <location>
        <begin position="135"/>
        <end position="226"/>
    </location>
</feature>
<dbReference type="SUPFAM" id="SSF54534">
    <property type="entry name" value="FKBP-like"/>
    <property type="match status" value="2"/>
</dbReference>
<dbReference type="RefSeq" id="WP_264247297.1">
    <property type="nucleotide sequence ID" value="NZ_CP107567.1"/>
</dbReference>
<dbReference type="InterPro" id="IPR046357">
    <property type="entry name" value="PPIase_dom_sf"/>
</dbReference>
<dbReference type="PROSITE" id="PS50059">
    <property type="entry name" value="FKBP_PPIASE"/>
    <property type="match status" value="2"/>
</dbReference>
<organism evidence="8 9">
    <name type="scientific">Streptomyces peucetius</name>
    <dbReference type="NCBI Taxonomy" id="1950"/>
    <lineage>
        <taxon>Bacteria</taxon>
        <taxon>Bacillati</taxon>
        <taxon>Actinomycetota</taxon>
        <taxon>Actinomycetes</taxon>
        <taxon>Kitasatosporales</taxon>
        <taxon>Streptomycetaceae</taxon>
        <taxon>Streptomyces</taxon>
    </lineage>
</organism>
<evidence type="ECO:0000256" key="6">
    <source>
        <dbReference type="PROSITE-ProRule" id="PRU00277"/>
    </source>
</evidence>
<evidence type="ECO:0000313" key="9">
    <source>
        <dbReference type="Proteomes" id="UP001163878"/>
    </source>
</evidence>
<dbReference type="GO" id="GO:0016853">
    <property type="term" value="F:isomerase activity"/>
    <property type="evidence" value="ECO:0007669"/>
    <property type="project" value="UniProtKB-KW"/>
</dbReference>
<dbReference type="InterPro" id="IPR001179">
    <property type="entry name" value="PPIase_FKBP_dom"/>
</dbReference>
<evidence type="ECO:0000256" key="4">
    <source>
        <dbReference type="ARBA" id="ARBA00023110"/>
    </source>
</evidence>